<feature type="non-terminal residue" evidence="2">
    <location>
        <position position="259"/>
    </location>
</feature>
<feature type="compositionally biased region" description="Basic and acidic residues" evidence="1">
    <location>
        <begin position="1"/>
        <end position="11"/>
    </location>
</feature>
<dbReference type="Proteomes" id="UP001212841">
    <property type="component" value="Unassembled WGS sequence"/>
</dbReference>
<gene>
    <name evidence="2" type="ORF">HK097_003929</name>
</gene>
<feature type="compositionally biased region" description="Basic residues" evidence="1">
    <location>
        <begin position="243"/>
        <end position="253"/>
    </location>
</feature>
<evidence type="ECO:0000313" key="2">
    <source>
        <dbReference type="EMBL" id="KAJ3036077.1"/>
    </source>
</evidence>
<feature type="region of interest" description="Disordered" evidence="1">
    <location>
        <begin position="142"/>
        <end position="162"/>
    </location>
</feature>
<organism evidence="2 3">
    <name type="scientific">Rhizophlyctis rosea</name>
    <dbReference type="NCBI Taxonomy" id="64517"/>
    <lineage>
        <taxon>Eukaryota</taxon>
        <taxon>Fungi</taxon>
        <taxon>Fungi incertae sedis</taxon>
        <taxon>Chytridiomycota</taxon>
        <taxon>Chytridiomycota incertae sedis</taxon>
        <taxon>Chytridiomycetes</taxon>
        <taxon>Rhizophlyctidales</taxon>
        <taxon>Rhizophlyctidaceae</taxon>
        <taxon>Rhizophlyctis</taxon>
    </lineage>
</organism>
<dbReference type="EMBL" id="JADGJD010001975">
    <property type="protein sequence ID" value="KAJ3036077.1"/>
    <property type="molecule type" value="Genomic_DNA"/>
</dbReference>
<reference evidence="2" key="1">
    <citation type="submission" date="2020-05" db="EMBL/GenBank/DDBJ databases">
        <title>Phylogenomic resolution of chytrid fungi.</title>
        <authorList>
            <person name="Stajich J.E."/>
            <person name="Amses K."/>
            <person name="Simmons R."/>
            <person name="Seto K."/>
            <person name="Myers J."/>
            <person name="Bonds A."/>
            <person name="Quandt C.A."/>
            <person name="Barry K."/>
            <person name="Liu P."/>
            <person name="Grigoriev I."/>
            <person name="Longcore J.E."/>
            <person name="James T.Y."/>
        </authorList>
    </citation>
    <scope>NUCLEOTIDE SEQUENCE</scope>
    <source>
        <strain evidence="2">JEL0318</strain>
    </source>
</reference>
<proteinExistence type="predicted"/>
<feature type="region of interest" description="Disordered" evidence="1">
    <location>
        <begin position="1"/>
        <end position="97"/>
    </location>
</feature>
<name>A0AAD5WWY9_9FUNG</name>
<keyword evidence="3" id="KW-1185">Reference proteome</keyword>
<feature type="region of interest" description="Disordered" evidence="1">
    <location>
        <begin position="218"/>
        <end position="259"/>
    </location>
</feature>
<dbReference type="AlphaFoldDB" id="A0AAD5WWY9"/>
<comment type="caution">
    <text evidence="2">The sequence shown here is derived from an EMBL/GenBank/DDBJ whole genome shotgun (WGS) entry which is preliminary data.</text>
</comment>
<feature type="compositionally biased region" description="Acidic residues" evidence="1">
    <location>
        <begin position="61"/>
        <end position="72"/>
    </location>
</feature>
<accession>A0AAD5WWY9</accession>
<evidence type="ECO:0000256" key="1">
    <source>
        <dbReference type="SAM" id="MobiDB-lite"/>
    </source>
</evidence>
<evidence type="ECO:0000313" key="3">
    <source>
        <dbReference type="Proteomes" id="UP001212841"/>
    </source>
</evidence>
<protein>
    <submittedName>
        <fullName evidence="2">Uncharacterized protein</fullName>
    </submittedName>
</protein>
<feature type="compositionally biased region" description="Polar residues" evidence="1">
    <location>
        <begin position="12"/>
        <end position="28"/>
    </location>
</feature>
<sequence>MSDATARDKEQLVNTSEQSDPPSPTFTAPESGREANGVAPAAGSTDSSNRRENTDSVVSDSEAENLSSDDEAPALQAKDNYLDEGDVVTVMPPKSDSEPYWLATIRKDIPKSQSHRLPDTPIPITWLSRIRIPPPIKTYLRRKNRWSNPTDPSSSDEESSLTGSIKTYEHLEYHDTIELQTILDDQTDDRRVLATNWVDGDVLAVMSDGRVKKIMTDKDQNEYLVGSEDSESEVSDGGEYGGRGRKRKKRKKKAEVVKR</sequence>